<accession>Q1LLT5</accession>
<name>Q1LLT5_CUPMC</name>
<dbReference type="KEGG" id="rme:Rmet_2012"/>
<dbReference type="EMBL" id="CP000352">
    <property type="protein sequence ID" value="ABF08891.1"/>
    <property type="molecule type" value="Genomic_DNA"/>
</dbReference>
<evidence type="ECO:0000313" key="1">
    <source>
        <dbReference type="EMBL" id="ABF08891.1"/>
    </source>
</evidence>
<dbReference type="HOGENOM" id="CLU_2071165_0_0_4"/>
<evidence type="ECO:0000313" key="2">
    <source>
        <dbReference type="Proteomes" id="UP000002429"/>
    </source>
</evidence>
<gene>
    <name evidence="1" type="ordered locus">Rmet_2012</name>
</gene>
<protein>
    <submittedName>
        <fullName evidence="1">Uncharacterized protein</fullName>
    </submittedName>
</protein>
<organism evidence="1 2">
    <name type="scientific">Cupriavidus metallidurans (strain ATCC 43123 / DSM 2839 / NBRC 102507 / CH34)</name>
    <name type="common">Ralstonia metallidurans</name>
    <dbReference type="NCBI Taxonomy" id="266264"/>
    <lineage>
        <taxon>Bacteria</taxon>
        <taxon>Pseudomonadati</taxon>
        <taxon>Pseudomonadota</taxon>
        <taxon>Betaproteobacteria</taxon>
        <taxon>Burkholderiales</taxon>
        <taxon>Burkholderiaceae</taxon>
        <taxon>Cupriavidus</taxon>
    </lineage>
</organism>
<sequence length="118" mass="12555">MDDDTLGAGLHLAWPTAEGYRHFMVAVLGADGKAADYVMVGASRPDLPALAQRYLSGAREFDDATRRDMERWLGQSIESAIAAALETCIRNLSTLTVGDISAKASRPRGDSKGGMGNV</sequence>
<dbReference type="RefSeq" id="WP_011516726.1">
    <property type="nucleotide sequence ID" value="NC_007973.1"/>
</dbReference>
<keyword evidence="2" id="KW-1185">Reference proteome</keyword>
<reference evidence="2" key="1">
    <citation type="journal article" date="2010" name="PLoS ONE">
        <title>The complete genome sequence of Cupriavidus metallidurans strain CH34, a master survivalist in harsh and anthropogenic environments.</title>
        <authorList>
            <person name="Janssen P.J."/>
            <person name="Van Houdt R."/>
            <person name="Moors H."/>
            <person name="Monsieurs P."/>
            <person name="Morin N."/>
            <person name="Michaux A."/>
            <person name="Benotmane M.A."/>
            <person name="Leys N."/>
            <person name="Vallaeys T."/>
            <person name="Lapidus A."/>
            <person name="Monchy S."/>
            <person name="Medigue C."/>
            <person name="Taghavi S."/>
            <person name="McCorkle S."/>
            <person name="Dunn J."/>
            <person name="van der Lelie D."/>
            <person name="Mergeay M."/>
        </authorList>
    </citation>
    <scope>NUCLEOTIDE SEQUENCE [LARGE SCALE GENOMIC DNA]</scope>
    <source>
        <strain evidence="2">ATCC 43123 / DSM 2839 / NBRC 102507 / CH34</strain>
    </source>
</reference>
<dbReference type="STRING" id="266264.Rmet_2012"/>
<proteinExistence type="predicted"/>
<dbReference type="AlphaFoldDB" id="Q1LLT5"/>
<dbReference type="Proteomes" id="UP000002429">
    <property type="component" value="Chromosome"/>
</dbReference>